<sequence length="128" mass="14441">MDIALTYFLNRLSDDDLAALLRRRKDFYLENITAMDVLTTRMQALLAADGLSSVVQEPPRGGTLGDDLLPNVTTGIIALLHLLWMLLRLLARHPARRRRDVILRITSDAAMHVIFRPQAPEHRGMKAS</sequence>
<protein>
    <submittedName>
        <fullName evidence="2">Uncharacterized protein</fullName>
    </submittedName>
</protein>
<keyword evidence="1" id="KW-0472">Membrane</keyword>
<dbReference type="EMBL" id="CADIKZ010000004">
    <property type="protein sequence ID" value="CAB3855844.1"/>
    <property type="molecule type" value="Genomic_DNA"/>
</dbReference>
<evidence type="ECO:0000313" key="2">
    <source>
        <dbReference type="EMBL" id="CAB3855844.1"/>
    </source>
</evidence>
<name>A0A6S7DK64_9BURK</name>
<dbReference type="Proteomes" id="UP000494203">
    <property type="component" value="Unassembled WGS sequence"/>
</dbReference>
<feature type="transmembrane region" description="Helical" evidence="1">
    <location>
        <begin position="68"/>
        <end position="90"/>
    </location>
</feature>
<dbReference type="RefSeq" id="WP_175140677.1">
    <property type="nucleotide sequence ID" value="NZ_CADIKZ010000004.1"/>
</dbReference>
<proteinExistence type="predicted"/>
<gene>
    <name evidence="2" type="ORF">LMG26788_02005</name>
</gene>
<reference evidence="2 3" key="1">
    <citation type="submission" date="2020-04" db="EMBL/GenBank/DDBJ databases">
        <authorList>
            <person name="De Canck E."/>
        </authorList>
    </citation>
    <scope>NUCLEOTIDE SEQUENCE [LARGE SCALE GENOMIC DNA]</scope>
    <source>
        <strain evidence="2 3">LMG 26788</strain>
    </source>
</reference>
<keyword evidence="3" id="KW-1185">Reference proteome</keyword>
<evidence type="ECO:0000256" key="1">
    <source>
        <dbReference type="SAM" id="Phobius"/>
    </source>
</evidence>
<keyword evidence="1" id="KW-0812">Transmembrane</keyword>
<organism evidence="2 3">
    <name type="scientific">Achromobacter pulmonis</name>
    <dbReference type="NCBI Taxonomy" id="1389932"/>
    <lineage>
        <taxon>Bacteria</taxon>
        <taxon>Pseudomonadati</taxon>
        <taxon>Pseudomonadota</taxon>
        <taxon>Betaproteobacteria</taxon>
        <taxon>Burkholderiales</taxon>
        <taxon>Alcaligenaceae</taxon>
        <taxon>Achromobacter</taxon>
    </lineage>
</organism>
<accession>A0A6S7DK64</accession>
<dbReference type="AlphaFoldDB" id="A0A6S7DK64"/>
<evidence type="ECO:0000313" key="3">
    <source>
        <dbReference type="Proteomes" id="UP000494203"/>
    </source>
</evidence>
<keyword evidence="1" id="KW-1133">Transmembrane helix</keyword>